<dbReference type="Proteomes" id="UP000824469">
    <property type="component" value="Unassembled WGS sequence"/>
</dbReference>
<dbReference type="SUPFAM" id="SSF52833">
    <property type="entry name" value="Thioredoxin-like"/>
    <property type="match status" value="1"/>
</dbReference>
<accession>A0AA38F432</accession>
<dbReference type="EMBL" id="JAHRHJ020003813">
    <property type="protein sequence ID" value="KAH9288476.1"/>
    <property type="molecule type" value="Genomic_DNA"/>
</dbReference>
<gene>
    <name evidence="2" type="ORF">KI387_032593</name>
</gene>
<dbReference type="Pfam" id="PF01323">
    <property type="entry name" value="DSBA"/>
    <property type="match status" value="1"/>
</dbReference>
<sequence length="215" mass="23852">TMSSSTGLKKMIKVDVVSDIICPWCFVGKKRLDKAMEETRHLYNFEVRWHPYMLDPSLPKEGMEKSELYRKKFGARHDAIINTINQAFQTVGYSFGSGGMIGSTQDAHRLIELAGRQGLDKQNAVVESLFVKALTQNECISHRDVLLSAAESAGIDGAKEWIDNPNAGLKEIQSKIASYAHNISGVPNYKINGKYDLSGAQDPQTLIQTFKRASA</sequence>
<feature type="domain" description="DSBA-like thioredoxin" evidence="1">
    <location>
        <begin position="14"/>
        <end position="208"/>
    </location>
</feature>
<comment type="caution">
    <text evidence="2">The sequence shown here is derived from an EMBL/GenBank/DDBJ whole genome shotgun (WGS) entry which is preliminary data.</text>
</comment>
<organism evidence="2 3">
    <name type="scientific">Taxus chinensis</name>
    <name type="common">Chinese yew</name>
    <name type="synonym">Taxus wallichiana var. chinensis</name>
    <dbReference type="NCBI Taxonomy" id="29808"/>
    <lineage>
        <taxon>Eukaryota</taxon>
        <taxon>Viridiplantae</taxon>
        <taxon>Streptophyta</taxon>
        <taxon>Embryophyta</taxon>
        <taxon>Tracheophyta</taxon>
        <taxon>Spermatophyta</taxon>
        <taxon>Pinopsida</taxon>
        <taxon>Pinidae</taxon>
        <taxon>Conifers II</taxon>
        <taxon>Cupressales</taxon>
        <taxon>Taxaceae</taxon>
        <taxon>Taxus</taxon>
    </lineage>
</organism>
<name>A0AA38F432_TAXCH</name>
<evidence type="ECO:0000313" key="3">
    <source>
        <dbReference type="Proteomes" id="UP000824469"/>
    </source>
</evidence>
<dbReference type="AlphaFoldDB" id="A0AA38F432"/>
<dbReference type="InterPro" id="IPR036249">
    <property type="entry name" value="Thioredoxin-like_sf"/>
</dbReference>
<dbReference type="PANTHER" id="PTHR13887:SF41">
    <property type="entry name" value="THIOREDOXIN SUPERFAMILY PROTEIN"/>
    <property type="match status" value="1"/>
</dbReference>
<dbReference type="PANTHER" id="PTHR13887">
    <property type="entry name" value="GLUTATHIONE S-TRANSFERASE KAPPA"/>
    <property type="match status" value="1"/>
</dbReference>
<dbReference type="InterPro" id="IPR001853">
    <property type="entry name" value="DSBA-like_thioredoxin_dom"/>
</dbReference>
<feature type="non-terminal residue" evidence="2">
    <location>
        <position position="215"/>
    </location>
</feature>
<proteinExistence type="predicted"/>
<dbReference type="Gene3D" id="3.40.30.10">
    <property type="entry name" value="Glutaredoxin"/>
    <property type="match status" value="1"/>
</dbReference>
<dbReference type="CDD" id="cd03024">
    <property type="entry name" value="DsbA_FrnE"/>
    <property type="match status" value="1"/>
</dbReference>
<evidence type="ECO:0000259" key="1">
    <source>
        <dbReference type="Pfam" id="PF01323"/>
    </source>
</evidence>
<reference evidence="2 3" key="1">
    <citation type="journal article" date="2021" name="Nat. Plants">
        <title>The Taxus genome provides insights into paclitaxel biosynthesis.</title>
        <authorList>
            <person name="Xiong X."/>
            <person name="Gou J."/>
            <person name="Liao Q."/>
            <person name="Li Y."/>
            <person name="Zhou Q."/>
            <person name="Bi G."/>
            <person name="Li C."/>
            <person name="Du R."/>
            <person name="Wang X."/>
            <person name="Sun T."/>
            <person name="Guo L."/>
            <person name="Liang H."/>
            <person name="Lu P."/>
            <person name="Wu Y."/>
            <person name="Zhang Z."/>
            <person name="Ro D.K."/>
            <person name="Shang Y."/>
            <person name="Huang S."/>
            <person name="Yan J."/>
        </authorList>
    </citation>
    <scope>NUCLEOTIDE SEQUENCE [LARGE SCALE GENOMIC DNA]</scope>
    <source>
        <strain evidence="2">Ta-2019</strain>
    </source>
</reference>
<protein>
    <recommendedName>
        <fullName evidence="1">DSBA-like thioredoxin domain-containing protein</fullName>
    </recommendedName>
</protein>
<keyword evidence="3" id="KW-1185">Reference proteome</keyword>
<dbReference type="GO" id="GO:0016491">
    <property type="term" value="F:oxidoreductase activity"/>
    <property type="evidence" value="ECO:0007669"/>
    <property type="project" value="InterPro"/>
</dbReference>
<dbReference type="OMA" id="CTIGYKR"/>
<evidence type="ECO:0000313" key="2">
    <source>
        <dbReference type="EMBL" id="KAH9288476.1"/>
    </source>
</evidence>